<feature type="domain" description="RNase H type-1" evidence="1">
    <location>
        <begin position="221"/>
        <end position="332"/>
    </location>
</feature>
<dbReference type="Proteomes" id="UP001652660">
    <property type="component" value="Chromosome 8e"/>
</dbReference>
<reference evidence="4" key="1">
    <citation type="journal article" date="2025" name="Foods">
        <title>Unveiling the Microbial Signatures of Arabica Coffee Cherries: Insights into Ripeness Specific Diversity, Functional Traits, and Implications for Quality and Safety.</title>
        <authorList>
            <consortium name="RefSeq"/>
            <person name="Tenea G.N."/>
            <person name="Cifuentes V."/>
            <person name="Reyes P."/>
            <person name="Cevallos-Vallejos M."/>
        </authorList>
    </citation>
    <scope>NUCLEOTIDE SEQUENCE [LARGE SCALE GENOMIC DNA]</scope>
</reference>
<dbReference type="InterPro" id="IPR012337">
    <property type="entry name" value="RNaseH-like_sf"/>
</dbReference>
<dbReference type="InterPro" id="IPR002156">
    <property type="entry name" value="RNaseH_domain"/>
</dbReference>
<evidence type="ECO:0000259" key="1">
    <source>
        <dbReference type="Pfam" id="PF13456"/>
    </source>
</evidence>
<dbReference type="GO" id="GO:0003676">
    <property type="term" value="F:nucleic acid binding"/>
    <property type="evidence" value="ECO:0007669"/>
    <property type="project" value="InterPro"/>
</dbReference>
<dbReference type="SUPFAM" id="SSF53098">
    <property type="entry name" value="Ribonuclease H-like"/>
    <property type="match status" value="1"/>
</dbReference>
<evidence type="ECO:0000259" key="3">
    <source>
        <dbReference type="Pfam" id="PF17921"/>
    </source>
</evidence>
<dbReference type="Gene3D" id="3.30.70.270">
    <property type="match status" value="1"/>
</dbReference>
<dbReference type="Gene3D" id="3.30.420.10">
    <property type="entry name" value="Ribonuclease H-like superfamily/Ribonuclease H"/>
    <property type="match status" value="1"/>
</dbReference>
<dbReference type="InterPro" id="IPR041577">
    <property type="entry name" value="RT_RNaseH_2"/>
</dbReference>
<dbReference type="PANTHER" id="PTHR48475">
    <property type="entry name" value="RIBONUCLEASE H"/>
    <property type="match status" value="1"/>
</dbReference>
<proteinExistence type="predicted"/>
<dbReference type="Pfam" id="PF17921">
    <property type="entry name" value="Integrase_H2C2"/>
    <property type="match status" value="1"/>
</dbReference>
<dbReference type="CDD" id="cd09279">
    <property type="entry name" value="RNase_HI_like"/>
    <property type="match status" value="1"/>
</dbReference>
<sequence>MMLNPKKYVFGVISKKFLGYLVSWRDIEANPDKLKAVQEISSFRCIRDVQRLIGRLAAMNRFLSQFASKALPFFKVLKKADKFSWTEECQQTFEQMKEYLHHLPTLTSHRPGDKLYLYLSAADGAVSIALILKKGVQMPVYYVSRVLRESETRYVQAEKLVLALIHAAQYNLSYELRTAIKVQALSDFLAELTFNEVNESTSASAKPHQWILHVDDSSNNEGNGAGLLLENSQGELCSYALWFDFTVFNNEIEYETVIAGLQLTRGLGARHILVNSDSQLVVCQILGKYEAREVVMQRYLSKIHQLTAHFESFEIQRISRLQNKRADALSRLASTSFSDLNKMVFIEVLAEPGHLEEIICPVYSDDTWMGPLVRFLGQGKLQEDRAEARKLQRKTARYALQQNLLYKRSYLDSWLRCITPEEGKRILLDIHEGICGAHVGYRILVKKALLLGYFWPTIRRDCQLLVLSCPSCQHHAPEHH</sequence>
<evidence type="ECO:0000313" key="5">
    <source>
        <dbReference type="RefSeq" id="XP_027082627.1"/>
    </source>
</evidence>
<dbReference type="Pfam" id="PF17919">
    <property type="entry name" value="RT_RNaseH_2"/>
    <property type="match status" value="1"/>
</dbReference>
<dbReference type="Pfam" id="PF13456">
    <property type="entry name" value="RVT_3"/>
    <property type="match status" value="1"/>
</dbReference>
<evidence type="ECO:0000313" key="4">
    <source>
        <dbReference type="Proteomes" id="UP001652660"/>
    </source>
</evidence>
<evidence type="ECO:0000259" key="2">
    <source>
        <dbReference type="Pfam" id="PF17919"/>
    </source>
</evidence>
<dbReference type="RefSeq" id="XP_027082627.1">
    <property type="nucleotide sequence ID" value="XM_027226826.1"/>
</dbReference>
<reference evidence="5" key="2">
    <citation type="submission" date="2025-08" db="UniProtKB">
        <authorList>
            <consortium name="RefSeq"/>
        </authorList>
    </citation>
    <scope>IDENTIFICATION</scope>
    <source>
        <tissue evidence="5">Leaves</tissue>
    </source>
</reference>
<dbReference type="SUPFAM" id="SSF56672">
    <property type="entry name" value="DNA/RNA polymerases"/>
    <property type="match status" value="1"/>
</dbReference>
<dbReference type="InterPro" id="IPR043128">
    <property type="entry name" value="Rev_trsase/Diguanyl_cyclase"/>
</dbReference>
<gene>
    <name evidence="5" type="primary">LOC113704963</name>
</gene>
<dbReference type="OrthoDB" id="101614at2759"/>
<dbReference type="GeneID" id="113704963"/>
<dbReference type="Gene3D" id="1.10.340.70">
    <property type="match status" value="1"/>
</dbReference>
<dbReference type="PANTHER" id="PTHR48475:SF2">
    <property type="entry name" value="RIBONUCLEASE H"/>
    <property type="match status" value="1"/>
</dbReference>
<accession>A0A6P6TXN2</accession>
<dbReference type="InterPro" id="IPR036397">
    <property type="entry name" value="RNaseH_sf"/>
</dbReference>
<protein>
    <submittedName>
        <fullName evidence="5">Uncharacterized protein</fullName>
    </submittedName>
</protein>
<name>A0A6P6TXN2_COFAR</name>
<feature type="domain" description="Reverse transcriptase/retrotransposon-derived protein RNase H-like" evidence="2">
    <location>
        <begin position="85"/>
        <end position="174"/>
    </location>
</feature>
<dbReference type="InterPro" id="IPR041588">
    <property type="entry name" value="Integrase_H2C2"/>
</dbReference>
<organism evidence="4 5">
    <name type="scientific">Coffea arabica</name>
    <name type="common">Arabian coffee</name>
    <dbReference type="NCBI Taxonomy" id="13443"/>
    <lineage>
        <taxon>Eukaryota</taxon>
        <taxon>Viridiplantae</taxon>
        <taxon>Streptophyta</taxon>
        <taxon>Embryophyta</taxon>
        <taxon>Tracheophyta</taxon>
        <taxon>Spermatophyta</taxon>
        <taxon>Magnoliopsida</taxon>
        <taxon>eudicotyledons</taxon>
        <taxon>Gunneridae</taxon>
        <taxon>Pentapetalae</taxon>
        <taxon>asterids</taxon>
        <taxon>lamiids</taxon>
        <taxon>Gentianales</taxon>
        <taxon>Rubiaceae</taxon>
        <taxon>Ixoroideae</taxon>
        <taxon>Gardenieae complex</taxon>
        <taxon>Bertiereae - Coffeeae clade</taxon>
        <taxon>Coffeeae</taxon>
        <taxon>Coffea</taxon>
    </lineage>
</organism>
<dbReference type="InterPro" id="IPR043502">
    <property type="entry name" value="DNA/RNA_pol_sf"/>
</dbReference>
<keyword evidence="4" id="KW-1185">Reference proteome</keyword>
<dbReference type="AlphaFoldDB" id="A0A6P6TXN2"/>
<feature type="domain" description="Integrase zinc-binding" evidence="3">
    <location>
        <begin position="421"/>
        <end position="477"/>
    </location>
</feature>
<dbReference type="GO" id="GO:0004523">
    <property type="term" value="F:RNA-DNA hybrid ribonuclease activity"/>
    <property type="evidence" value="ECO:0007669"/>
    <property type="project" value="InterPro"/>
</dbReference>